<evidence type="ECO:0000259" key="1">
    <source>
        <dbReference type="PROSITE" id="PS50943"/>
    </source>
</evidence>
<organism evidence="2 3">
    <name type="scientific">Sphaerospermopsis torques-reginae ITEP-024</name>
    <dbReference type="NCBI Taxonomy" id="984208"/>
    <lineage>
        <taxon>Bacteria</taxon>
        <taxon>Bacillati</taxon>
        <taxon>Cyanobacteriota</taxon>
        <taxon>Cyanophyceae</taxon>
        <taxon>Nostocales</taxon>
        <taxon>Aphanizomenonaceae</taxon>
        <taxon>Sphaerospermopsis</taxon>
        <taxon>Sphaerospermopsis torques-reginae</taxon>
    </lineage>
</organism>
<protein>
    <submittedName>
        <fullName evidence="2">NACHT domain-containing protein</fullName>
    </submittedName>
</protein>
<proteinExistence type="predicted"/>
<dbReference type="SUPFAM" id="SSF52540">
    <property type="entry name" value="P-loop containing nucleoside triphosphate hydrolases"/>
    <property type="match status" value="1"/>
</dbReference>
<dbReference type="PROSITE" id="PS50943">
    <property type="entry name" value="HTH_CROC1"/>
    <property type="match status" value="1"/>
</dbReference>
<dbReference type="PANTHER" id="PTHR36766">
    <property type="entry name" value="PLANT BROAD-SPECTRUM MILDEW RESISTANCE PROTEIN RPW8"/>
    <property type="match status" value="1"/>
</dbReference>
<dbReference type="PRINTS" id="PR00364">
    <property type="entry name" value="DISEASERSIST"/>
</dbReference>
<accession>A0ABX8WY11</accession>
<dbReference type="PANTHER" id="PTHR36766:SF30">
    <property type="entry name" value="TIR-NBS TYPE DISEASE RESISTANCE PROTEIN-RELATED"/>
    <property type="match status" value="1"/>
</dbReference>
<dbReference type="Proteomes" id="UP000826540">
    <property type="component" value="Chromosome"/>
</dbReference>
<evidence type="ECO:0000313" key="2">
    <source>
        <dbReference type="EMBL" id="QYX31337.1"/>
    </source>
</evidence>
<keyword evidence="3" id="KW-1185">Reference proteome</keyword>
<dbReference type="InterPro" id="IPR001387">
    <property type="entry name" value="Cro/C1-type_HTH"/>
</dbReference>
<dbReference type="InterPro" id="IPR002182">
    <property type="entry name" value="NB-ARC"/>
</dbReference>
<sequence>MPRSLKVHHDYIDQVKIAITRNGYPNQRSLAHETGFSPTTVNSFITGKAVDYTTFEELCRRLNLDWREIAITNEDVHSTQALSVEIVKKTTNISSQNWGTAVDISAFYGRREELTQLESWIIQDSCRLVAVVGMGGVGKTTFVTHLAQQIQNHFDYVFWRSVPTITSFDDMITDMLCLISHHKQSKPDINRLIHYLRTHRCLIILDNLDIALETENNEYNNFLSIIAETNHKSCVIFTSLEKPIEVAFLEQWILSVRSLTLLGSSEVAFSLLQSKQLLGTDEIKYKLCQLYSNNPLQIKIVANMIIDLFNGDIEKFLQQNTLLVSNYINSLLRQRPK</sequence>
<evidence type="ECO:0000313" key="3">
    <source>
        <dbReference type="Proteomes" id="UP000826540"/>
    </source>
</evidence>
<name>A0ABX8WY11_9CYAN</name>
<dbReference type="Pfam" id="PF00931">
    <property type="entry name" value="NB-ARC"/>
    <property type="match status" value="1"/>
</dbReference>
<dbReference type="Gene3D" id="3.40.50.300">
    <property type="entry name" value="P-loop containing nucleotide triphosphate hydrolases"/>
    <property type="match status" value="1"/>
</dbReference>
<feature type="domain" description="HTH cro/C1-type" evidence="1">
    <location>
        <begin position="27"/>
        <end position="69"/>
    </location>
</feature>
<gene>
    <name evidence="2" type="ORF">K2F26_21380</name>
</gene>
<dbReference type="InterPro" id="IPR027417">
    <property type="entry name" value="P-loop_NTPase"/>
</dbReference>
<dbReference type="EMBL" id="CP080598">
    <property type="protein sequence ID" value="QYX31337.1"/>
    <property type="molecule type" value="Genomic_DNA"/>
</dbReference>
<reference evidence="2 3" key="1">
    <citation type="journal article" date="2022" name="J. Am. Chem. Soc.">
        <title>Biosynthesis of Guanitoxin Enables Global Environmental Detection in Freshwater Cyanobacteria.</title>
        <authorList>
            <person name="Lima S.T."/>
            <person name="Fallon T.R."/>
            <person name="Cordoza J.L."/>
            <person name="Chekan J.R."/>
            <person name="Delbaje E."/>
            <person name="Hopiavuori A.R."/>
            <person name="Alvarenga D.O."/>
            <person name="Wood S.M."/>
            <person name="Luhavaya H."/>
            <person name="Baumgartner J.T."/>
            <person name="Dorr F.A."/>
            <person name="Etchegaray A."/>
            <person name="Pinto E."/>
            <person name="McKinnie S.M.K."/>
            <person name="Fiore M.F."/>
            <person name="Moore B.S."/>
        </authorList>
    </citation>
    <scope>NUCLEOTIDE SEQUENCE [LARGE SCALE GENOMIC DNA]</scope>
    <source>
        <strain evidence="2 3">ITEP-024</strain>
    </source>
</reference>
<dbReference type="RefSeq" id="WP_220609395.1">
    <property type="nucleotide sequence ID" value="NZ_CP080598.1"/>
</dbReference>